<comment type="caution">
    <text evidence="3">The sequence shown here is derived from an EMBL/GenBank/DDBJ whole genome shotgun (WGS) entry which is preliminary data.</text>
</comment>
<dbReference type="InterPro" id="IPR040463">
    <property type="entry name" value="BAP29/BAP31_N"/>
</dbReference>
<dbReference type="EMBL" id="CALNXJ010000013">
    <property type="protein sequence ID" value="CAH3112855.1"/>
    <property type="molecule type" value="Genomic_DNA"/>
</dbReference>
<protein>
    <recommendedName>
        <fullName evidence="2">BAP29/BAP31 transmembrane domain-containing protein</fullName>
    </recommendedName>
</protein>
<reference evidence="3 4" key="1">
    <citation type="submission" date="2022-05" db="EMBL/GenBank/DDBJ databases">
        <authorList>
            <consortium name="Genoscope - CEA"/>
            <person name="William W."/>
        </authorList>
    </citation>
    <scope>NUCLEOTIDE SEQUENCE [LARGE SCALE GENOMIC DNA]</scope>
</reference>
<accession>A0AAU9WFF4</accession>
<gene>
    <name evidence="3" type="ORF">PMEA_00004684</name>
</gene>
<dbReference type="AlphaFoldDB" id="A0AAU9WFF4"/>
<keyword evidence="4" id="KW-1185">Reference proteome</keyword>
<feature type="region of interest" description="Disordered" evidence="1">
    <location>
        <begin position="38"/>
        <end position="117"/>
    </location>
</feature>
<dbReference type="Proteomes" id="UP001159428">
    <property type="component" value="Unassembled WGS sequence"/>
</dbReference>
<sequence>MAKMNLFHAQRNLYISGFSLILLIVLRRNVARLLSEVETGKKDEDKVNQEHKELRETLEDKSKELSERSEEGKTETKTETKDEDKMNQELKELREALEDKSKKLSEQSEGAAKYDTF</sequence>
<dbReference type="Pfam" id="PF05529">
    <property type="entry name" value="Bap31"/>
    <property type="match status" value="1"/>
</dbReference>
<evidence type="ECO:0000256" key="1">
    <source>
        <dbReference type="SAM" id="MobiDB-lite"/>
    </source>
</evidence>
<organism evidence="3 4">
    <name type="scientific">Pocillopora meandrina</name>
    <dbReference type="NCBI Taxonomy" id="46732"/>
    <lineage>
        <taxon>Eukaryota</taxon>
        <taxon>Metazoa</taxon>
        <taxon>Cnidaria</taxon>
        <taxon>Anthozoa</taxon>
        <taxon>Hexacorallia</taxon>
        <taxon>Scleractinia</taxon>
        <taxon>Astrocoeniina</taxon>
        <taxon>Pocilloporidae</taxon>
        <taxon>Pocillopora</taxon>
    </lineage>
</organism>
<feature type="compositionally biased region" description="Basic and acidic residues" evidence="1">
    <location>
        <begin position="38"/>
        <end position="106"/>
    </location>
</feature>
<feature type="domain" description="BAP29/BAP31 transmembrane" evidence="2">
    <location>
        <begin position="3"/>
        <end position="42"/>
    </location>
</feature>
<evidence type="ECO:0000259" key="2">
    <source>
        <dbReference type="Pfam" id="PF05529"/>
    </source>
</evidence>
<evidence type="ECO:0000313" key="4">
    <source>
        <dbReference type="Proteomes" id="UP001159428"/>
    </source>
</evidence>
<name>A0AAU9WFF4_9CNID</name>
<proteinExistence type="predicted"/>
<evidence type="ECO:0000313" key="3">
    <source>
        <dbReference type="EMBL" id="CAH3112855.1"/>
    </source>
</evidence>